<gene>
    <name evidence="5" type="ORF">HQ865_07285</name>
</gene>
<keyword evidence="2" id="KW-0813">Transport</keyword>
<evidence type="ECO:0000313" key="6">
    <source>
        <dbReference type="Proteomes" id="UP000505355"/>
    </source>
</evidence>
<dbReference type="Pfam" id="PF07715">
    <property type="entry name" value="Plug"/>
    <property type="match status" value="1"/>
</dbReference>
<dbReference type="KEGG" id="mmab:HQ865_07285"/>
<proteinExistence type="inferred from homology"/>
<dbReference type="Proteomes" id="UP000505355">
    <property type="component" value="Chromosome"/>
</dbReference>
<dbReference type="SUPFAM" id="SSF56935">
    <property type="entry name" value="Porins"/>
    <property type="match status" value="1"/>
</dbReference>
<dbReference type="EMBL" id="CP054139">
    <property type="protein sequence ID" value="QKJ29562.1"/>
    <property type="molecule type" value="Genomic_DNA"/>
</dbReference>
<accession>A0A7D4UJS9</accession>
<evidence type="ECO:0000313" key="5">
    <source>
        <dbReference type="EMBL" id="QKJ29562.1"/>
    </source>
</evidence>
<dbReference type="GO" id="GO:0015344">
    <property type="term" value="F:siderophore uptake transmembrane transporter activity"/>
    <property type="evidence" value="ECO:0007669"/>
    <property type="project" value="TreeGrafter"/>
</dbReference>
<evidence type="ECO:0000259" key="4">
    <source>
        <dbReference type="Pfam" id="PF07715"/>
    </source>
</evidence>
<keyword evidence="2" id="KW-0812">Transmembrane</keyword>
<organism evidence="5 6">
    <name type="scientific">Mucilaginibacter mali</name>
    <dbReference type="NCBI Taxonomy" id="2740462"/>
    <lineage>
        <taxon>Bacteria</taxon>
        <taxon>Pseudomonadati</taxon>
        <taxon>Bacteroidota</taxon>
        <taxon>Sphingobacteriia</taxon>
        <taxon>Sphingobacteriales</taxon>
        <taxon>Sphingobacteriaceae</taxon>
        <taxon>Mucilaginibacter</taxon>
    </lineage>
</organism>
<dbReference type="InterPro" id="IPR037066">
    <property type="entry name" value="Plug_dom_sf"/>
</dbReference>
<evidence type="ECO:0000256" key="1">
    <source>
        <dbReference type="ARBA" id="ARBA00022729"/>
    </source>
</evidence>
<keyword evidence="5" id="KW-0675">Receptor</keyword>
<dbReference type="InterPro" id="IPR039426">
    <property type="entry name" value="TonB-dep_rcpt-like"/>
</dbReference>
<dbReference type="AlphaFoldDB" id="A0A7D4UJS9"/>
<feature type="domain" description="TonB-dependent receptor plug" evidence="4">
    <location>
        <begin position="629"/>
        <end position="717"/>
    </location>
</feature>
<keyword evidence="6" id="KW-1185">Reference proteome</keyword>
<evidence type="ECO:0000256" key="3">
    <source>
        <dbReference type="SAM" id="SignalP"/>
    </source>
</evidence>
<sequence>MKTFTICVKLLTALSIVILLAFSPADDLLDALLAKIEKRAADYPQEKIHLHLDKPYYSIGEDMWFKAYVVDAAGNMLSDRSKILYIDLLDDRDSVKQTLLLPLMNGTASGNVHLNDSLLSAGKYHICAYTKWMQNFGSEYFFRKDISIVNALKGVVNSASEKRINNKNLATVADVQFFPEGGHLVSGIRTKIGFKALKPDGLGEDISGYIVEEGSTGHVADFKSEHAGMGVFALMPVTGKSYNAIIKHADGSEKRYPLPKADESGYVLNMNHVGADSLSVKISTSTGLIADKEAILIAQCNGIVKLAAKPKLDNTGNLSYISTKKFPTGIVQFTLFSPEMKPVAERLVFVQHNDQLSADVKTDKPEYPKRGKVNIGLDVTNVYEEAVIGSFSVAVTDEGKVSTDENNETTILSNLLLTSDIKGYIEQPNYYFNLQNPDRSKYLDLLLLTQGWRRFSWADLLTDKYPAIKYQPEQSLAVTGSVLTLGNKPVPKAKVNLIARSGGGLIMLNTVADDQGHFAFTGLDIADSTKVMVKATRANNGTQVKTVIDRKPRLNYAGNYSALYINSTGLDNYLQQTRNQFTEMSKLGLIKNAIALKEVNIKAVRERDKFTMAKMIPHSSNLDPGNADYVIKQDKLEQETYLTDALATIPGLEVKKNGIYSTRASSLGGAKPMAIILDGARIPAGVMSSINPFDLAGIEVLVGASRAIYGSEGSSGVIIITTKRGGENDSPPNIFNIAHYTPQGYAAVKQFYSPAYDTPNQTKMADLRSTIYWNPDVVTGSDGKANFSFYNADGTGTYKVTIEGMDTKGGLLRKTFTYVVK</sequence>
<dbReference type="GO" id="GO:0044718">
    <property type="term" value="P:siderophore transmembrane transport"/>
    <property type="evidence" value="ECO:0007669"/>
    <property type="project" value="TreeGrafter"/>
</dbReference>
<keyword evidence="1 3" id="KW-0732">Signal</keyword>
<dbReference type="Gene3D" id="2.60.40.1930">
    <property type="match status" value="1"/>
</dbReference>
<dbReference type="PANTHER" id="PTHR30069:SF29">
    <property type="entry name" value="HEMOGLOBIN AND HEMOGLOBIN-HAPTOGLOBIN-BINDING PROTEIN 1-RELATED"/>
    <property type="match status" value="1"/>
</dbReference>
<name>A0A7D4UJS9_9SPHI</name>
<comment type="subcellular location">
    <subcellularLocation>
        <location evidence="2">Cell outer membrane</location>
        <topology evidence="2">Multi-pass membrane protein</topology>
    </subcellularLocation>
</comment>
<keyword evidence="2" id="KW-0998">Cell outer membrane</keyword>
<dbReference type="Gene3D" id="2.170.130.10">
    <property type="entry name" value="TonB-dependent receptor, plug domain"/>
    <property type="match status" value="1"/>
</dbReference>
<dbReference type="PANTHER" id="PTHR30069">
    <property type="entry name" value="TONB-DEPENDENT OUTER MEMBRANE RECEPTOR"/>
    <property type="match status" value="1"/>
</dbReference>
<keyword evidence="2" id="KW-1134">Transmembrane beta strand</keyword>
<feature type="signal peptide" evidence="3">
    <location>
        <begin position="1"/>
        <end position="25"/>
    </location>
</feature>
<dbReference type="PROSITE" id="PS52016">
    <property type="entry name" value="TONB_DEPENDENT_REC_3"/>
    <property type="match status" value="1"/>
</dbReference>
<feature type="chain" id="PRO_5028929098" evidence="3">
    <location>
        <begin position="26"/>
        <end position="821"/>
    </location>
</feature>
<protein>
    <submittedName>
        <fullName evidence="5">TonB-dependent receptor plug domain-containing protein</fullName>
    </submittedName>
</protein>
<dbReference type="GO" id="GO:0009279">
    <property type="term" value="C:cell outer membrane"/>
    <property type="evidence" value="ECO:0007669"/>
    <property type="project" value="UniProtKB-SubCell"/>
</dbReference>
<reference evidence="5 6" key="1">
    <citation type="submission" date="2020-05" db="EMBL/GenBank/DDBJ databases">
        <title>Mucilaginibacter mali sp. nov.</title>
        <authorList>
            <person name="Kim H.S."/>
            <person name="Lee K.C."/>
            <person name="Suh M.K."/>
            <person name="Kim J.-S."/>
            <person name="Han K.-I."/>
            <person name="Eom M.K."/>
            <person name="Shin Y.K."/>
            <person name="Lee J.-S."/>
        </authorList>
    </citation>
    <scope>NUCLEOTIDE SEQUENCE [LARGE SCALE GENOMIC DNA]</scope>
    <source>
        <strain evidence="5 6">G2-14</strain>
    </source>
</reference>
<keyword evidence="2" id="KW-0472">Membrane</keyword>
<comment type="similarity">
    <text evidence="2">Belongs to the TonB-dependent receptor family.</text>
</comment>
<evidence type="ECO:0000256" key="2">
    <source>
        <dbReference type="PROSITE-ProRule" id="PRU01360"/>
    </source>
</evidence>
<dbReference type="InterPro" id="IPR012910">
    <property type="entry name" value="Plug_dom"/>
</dbReference>
<dbReference type="RefSeq" id="WP_173414254.1">
    <property type="nucleotide sequence ID" value="NZ_CP054139.1"/>
</dbReference>